<organism evidence="3 4">
    <name type="scientific">Perspicuibacillus lycopersici</name>
    <dbReference type="NCBI Taxonomy" id="1325689"/>
    <lineage>
        <taxon>Bacteria</taxon>
        <taxon>Bacillati</taxon>
        <taxon>Bacillota</taxon>
        <taxon>Bacilli</taxon>
        <taxon>Bacillales</taxon>
        <taxon>Bacillaceae</taxon>
        <taxon>Perspicuibacillus</taxon>
    </lineage>
</organism>
<name>A0AAE3IRT5_9BACI</name>
<feature type="transmembrane region" description="Helical" evidence="1">
    <location>
        <begin position="7"/>
        <end position="25"/>
    </location>
</feature>
<keyword evidence="4" id="KW-1185">Reference proteome</keyword>
<comment type="caution">
    <text evidence="3">The sequence shown here is derived from an EMBL/GenBank/DDBJ whole genome shotgun (WGS) entry which is preliminary data.</text>
</comment>
<feature type="transmembrane region" description="Helical" evidence="1">
    <location>
        <begin position="185"/>
        <end position="203"/>
    </location>
</feature>
<dbReference type="InterPro" id="IPR003675">
    <property type="entry name" value="Rce1/LyrA-like_dom"/>
</dbReference>
<keyword evidence="1" id="KW-0812">Transmembrane</keyword>
<feature type="transmembrane region" description="Helical" evidence="1">
    <location>
        <begin position="31"/>
        <end position="49"/>
    </location>
</feature>
<dbReference type="AlphaFoldDB" id="A0AAE3IRT5"/>
<feature type="transmembrane region" description="Helical" evidence="1">
    <location>
        <begin position="61"/>
        <end position="86"/>
    </location>
</feature>
<protein>
    <submittedName>
        <fullName evidence="3">CPBP family intramembrane metalloprotease</fullName>
    </submittedName>
</protein>
<dbReference type="Pfam" id="PF02517">
    <property type="entry name" value="Rce1-like"/>
    <property type="match status" value="1"/>
</dbReference>
<keyword evidence="1" id="KW-1133">Transmembrane helix</keyword>
<dbReference type="GO" id="GO:0004175">
    <property type="term" value="F:endopeptidase activity"/>
    <property type="evidence" value="ECO:0007669"/>
    <property type="project" value="UniProtKB-ARBA"/>
</dbReference>
<reference evidence="3" key="1">
    <citation type="submission" date="2022-10" db="EMBL/GenBank/DDBJ databases">
        <title>Description of Fervidibacillus gen. nov. in the family Fervidibacillaceae fam. nov. with two species, Fervidibacillus albus sp. nov., and Fervidibacillus halotolerans sp. nov., isolated from tidal flat sediments.</title>
        <authorList>
            <person name="Kwon K.K."/>
            <person name="Yang S.-H."/>
        </authorList>
    </citation>
    <scope>NUCLEOTIDE SEQUENCE</scope>
    <source>
        <strain evidence="3">JCM 19140</strain>
    </source>
</reference>
<dbReference type="Proteomes" id="UP001209318">
    <property type="component" value="Unassembled WGS sequence"/>
</dbReference>
<feature type="transmembrane region" description="Helical" evidence="1">
    <location>
        <begin position="106"/>
        <end position="125"/>
    </location>
</feature>
<keyword evidence="3" id="KW-0645">Protease</keyword>
<keyword evidence="3" id="KW-0378">Hydrolase</keyword>
<keyword evidence="1" id="KW-0472">Membrane</keyword>
<dbReference type="GO" id="GO:0080120">
    <property type="term" value="P:CAAX-box protein maturation"/>
    <property type="evidence" value="ECO:0007669"/>
    <property type="project" value="UniProtKB-ARBA"/>
</dbReference>
<feature type="transmembrane region" description="Helical" evidence="1">
    <location>
        <begin position="161"/>
        <end position="178"/>
    </location>
</feature>
<dbReference type="RefSeq" id="WP_263071421.1">
    <property type="nucleotide sequence ID" value="NZ_JAOUSF010000001.1"/>
</dbReference>
<evidence type="ECO:0000313" key="4">
    <source>
        <dbReference type="Proteomes" id="UP001209318"/>
    </source>
</evidence>
<feature type="domain" description="CAAX prenyl protease 2/Lysostaphin resistance protein A-like" evidence="2">
    <location>
        <begin position="105"/>
        <end position="196"/>
    </location>
</feature>
<dbReference type="GO" id="GO:0008237">
    <property type="term" value="F:metallopeptidase activity"/>
    <property type="evidence" value="ECO:0007669"/>
    <property type="project" value="UniProtKB-KW"/>
</dbReference>
<keyword evidence="3" id="KW-0482">Metalloprotease</keyword>
<evidence type="ECO:0000259" key="2">
    <source>
        <dbReference type="Pfam" id="PF02517"/>
    </source>
</evidence>
<proteinExistence type="predicted"/>
<dbReference type="EMBL" id="JAOUSF010000001">
    <property type="protein sequence ID" value="MCU9612289.1"/>
    <property type="molecule type" value="Genomic_DNA"/>
</dbReference>
<gene>
    <name evidence="3" type="ORF">OEV98_01770</name>
</gene>
<feature type="transmembrane region" description="Helical" evidence="1">
    <location>
        <begin position="137"/>
        <end position="155"/>
    </location>
</feature>
<evidence type="ECO:0000313" key="3">
    <source>
        <dbReference type="EMBL" id="MCU9612289.1"/>
    </source>
</evidence>
<evidence type="ECO:0000256" key="1">
    <source>
        <dbReference type="SAM" id="Phobius"/>
    </source>
</evidence>
<accession>A0AAE3IRT5</accession>
<sequence length="204" mass="23763">MVKTIRNWKFLLGYLIAHLLLYFTFDHTNVFWYILTGSSFFLISYSIMNEEVDDKIPVGQYLLYGILSGLLLYGLFWLGNAIINGLNLSYFENQVQSLYKHFSPDLIWHYIVLVLVIIPAEEFFWRGFIQKRFLANTNFWTSILASAILYASVYIFSGYPILIVAALISGIVWGILYAWKRSLPLVVMSHLTFDLMIFLFLPLI</sequence>